<keyword evidence="2" id="KW-1185">Reference proteome</keyword>
<dbReference type="NCBIfam" id="NF038093">
    <property type="entry name" value="GrdX"/>
    <property type="match status" value="1"/>
</dbReference>
<dbReference type="AlphaFoldDB" id="A0A1H8FCV6"/>
<evidence type="ECO:0000313" key="2">
    <source>
        <dbReference type="Proteomes" id="UP000199512"/>
    </source>
</evidence>
<dbReference type="InterPro" id="IPR047735">
    <property type="entry name" value="GrdX-like"/>
</dbReference>
<evidence type="ECO:0008006" key="3">
    <source>
        <dbReference type="Google" id="ProtNLM"/>
    </source>
</evidence>
<organism evidence="1 2">
    <name type="scientific">Peptostreptococcus russellii</name>
    <dbReference type="NCBI Taxonomy" id="215200"/>
    <lineage>
        <taxon>Bacteria</taxon>
        <taxon>Bacillati</taxon>
        <taxon>Bacillota</taxon>
        <taxon>Clostridia</taxon>
        <taxon>Peptostreptococcales</taxon>
        <taxon>Peptostreptococcaceae</taxon>
        <taxon>Peptostreptococcus</taxon>
    </lineage>
</organism>
<sequence length="128" mass="14895">MLLITNNKKFIEIKEDLLAKGIKVEFLDEDYIGVLQHGRDLIHGGYELLTHPLYGSVKPNETIYRTIILKEGSKLDFNSLGLIEDAIQTAEKFKKNKLTPNWTERVKDDFRVIDYDLMSKTVRRIINE</sequence>
<dbReference type="RefSeq" id="WP_091973965.1">
    <property type="nucleotide sequence ID" value="NZ_CAUWDX010000048.1"/>
</dbReference>
<proteinExistence type="predicted"/>
<name>A0A1H8FCV6_9FIRM</name>
<evidence type="ECO:0000313" key="1">
    <source>
        <dbReference type="EMBL" id="SEN29663.1"/>
    </source>
</evidence>
<dbReference type="Proteomes" id="UP000199512">
    <property type="component" value="Unassembled WGS sequence"/>
</dbReference>
<gene>
    <name evidence="1" type="ORF">SAMN05216454_10284</name>
</gene>
<reference evidence="1 2" key="1">
    <citation type="submission" date="2016-10" db="EMBL/GenBank/DDBJ databases">
        <authorList>
            <person name="de Groot N.N."/>
        </authorList>
    </citation>
    <scope>NUCLEOTIDE SEQUENCE [LARGE SCALE GENOMIC DNA]</scope>
    <source>
        <strain evidence="1 2">Calf135</strain>
    </source>
</reference>
<accession>A0A1H8FCV6</accession>
<dbReference type="OrthoDB" id="9815289at2"/>
<protein>
    <recommendedName>
        <fullName evidence="3">Glycine reductase</fullName>
    </recommendedName>
</protein>
<dbReference type="STRING" id="215200.SAMN05216454_10284"/>
<dbReference type="EMBL" id="FODF01000002">
    <property type="protein sequence ID" value="SEN29663.1"/>
    <property type="molecule type" value="Genomic_DNA"/>
</dbReference>